<dbReference type="AlphaFoldDB" id="A0A1W1WQ31"/>
<dbReference type="Pfam" id="PF00999">
    <property type="entry name" value="Na_H_Exchanger"/>
    <property type="match status" value="1"/>
</dbReference>
<feature type="transmembrane region" description="Helical" evidence="7">
    <location>
        <begin position="146"/>
        <end position="165"/>
    </location>
</feature>
<evidence type="ECO:0000256" key="7">
    <source>
        <dbReference type="SAM" id="Phobius"/>
    </source>
</evidence>
<dbReference type="STRING" id="1069081.SAMN05660197_0073"/>
<evidence type="ECO:0000259" key="8">
    <source>
        <dbReference type="PROSITE" id="PS51201"/>
    </source>
</evidence>
<dbReference type="InterPro" id="IPR006153">
    <property type="entry name" value="Cation/H_exchanger_TM"/>
</dbReference>
<dbReference type="Gene3D" id="1.20.1530.20">
    <property type="match status" value="1"/>
</dbReference>
<feature type="transmembrane region" description="Helical" evidence="7">
    <location>
        <begin position="215"/>
        <end position="234"/>
    </location>
</feature>
<feature type="transmembrane region" description="Helical" evidence="7">
    <location>
        <begin position="113"/>
        <end position="134"/>
    </location>
</feature>
<keyword evidence="5 7" id="KW-1133">Transmembrane helix</keyword>
<dbReference type="EMBL" id="FWWZ01000001">
    <property type="protein sequence ID" value="SMC08325.1"/>
    <property type="molecule type" value="Genomic_DNA"/>
</dbReference>
<evidence type="ECO:0000256" key="4">
    <source>
        <dbReference type="ARBA" id="ARBA00022692"/>
    </source>
</evidence>
<comment type="similarity">
    <text evidence="2">Belongs to the monovalent cation:proton antiporter 2 (CPA2) transporter (TC 2.A.37) family.</text>
</comment>
<dbReference type="Pfam" id="PF02254">
    <property type="entry name" value="TrkA_N"/>
    <property type="match status" value="1"/>
</dbReference>
<feature type="transmembrane region" description="Helical" evidence="7">
    <location>
        <begin position="84"/>
        <end position="107"/>
    </location>
</feature>
<evidence type="ECO:0000256" key="1">
    <source>
        <dbReference type="ARBA" id="ARBA00004141"/>
    </source>
</evidence>
<feature type="transmembrane region" description="Helical" evidence="7">
    <location>
        <begin position="6"/>
        <end position="21"/>
    </location>
</feature>
<accession>A0A1W1WQ31</accession>
<dbReference type="InterPro" id="IPR003148">
    <property type="entry name" value="RCK_N"/>
</dbReference>
<evidence type="ECO:0000256" key="6">
    <source>
        <dbReference type="ARBA" id="ARBA00023136"/>
    </source>
</evidence>
<feature type="transmembrane region" description="Helical" evidence="7">
    <location>
        <begin position="268"/>
        <end position="285"/>
    </location>
</feature>
<keyword evidence="4 7" id="KW-0812">Transmembrane</keyword>
<comment type="subcellular location">
    <subcellularLocation>
        <location evidence="1">Membrane</location>
        <topology evidence="1">Multi-pass membrane protein</topology>
    </subcellularLocation>
</comment>
<protein>
    <submittedName>
        <fullName evidence="9">Monovalent cation:H+ antiporter-2, CPA2 family</fullName>
    </submittedName>
</protein>
<dbReference type="InterPro" id="IPR038770">
    <property type="entry name" value="Na+/solute_symporter_sf"/>
</dbReference>
<feature type="transmembrane region" description="Helical" evidence="7">
    <location>
        <begin position="291"/>
        <end position="312"/>
    </location>
</feature>
<dbReference type="Gene3D" id="3.40.50.720">
    <property type="entry name" value="NAD(P)-binding Rossmann-like Domain"/>
    <property type="match status" value="1"/>
</dbReference>
<dbReference type="Proteomes" id="UP000192602">
    <property type="component" value="Unassembled WGS sequence"/>
</dbReference>
<sequence>MEQIWIILAAILLASGLNIILKKFDLPTAIGYILTGIVIANVLHLNVHNTEILEYVSEFGIVLLMFTIGLEFSFQELKIMKKEVFVYGTLQVVITGFLFALLGSLLFSIPQKSAIIIGFALALSSTAIVLKILNETGDIHASFGRKALGILLFQDIAVIPLLLMIEIFTKDVPIQSLLLQTLLNMILFFLLLYLLGRYVIDKFLHYAIATKNQEIFLLAVFFVILLSATIAHFFGFSYSLGAFFAGMLLAESHYKYQIEADLSPFRDLLLGIFFFSVGNSINIAVVFQNIFFILSLVIAVMLLKAFIIFLILQFSEQKRTAFKTALALAQIGEFALALFTLAVGNNLLDQKSMQILSSAVIISMILTPFILKHLKTLADRIFKEPIRELKLSSTGFKNHIIVCGYGPLGRDICKDLKTRGFEYVVIEHDLRLYEEAVANNEPAFFGNAAQRVVLESLDLKYACAIVITFHNLEKIRLVTQSVLDLAPHAHVVARVRDEKEAKVLEDLNIKSLVITTQTLSKEMIQQLFYCQL</sequence>
<evidence type="ECO:0000256" key="2">
    <source>
        <dbReference type="ARBA" id="ARBA00005551"/>
    </source>
</evidence>
<dbReference type="GO" id="GO:0015297">
    <property type="term" value="F:antiporter activity"/>
    <property type="evidence" value="ECO:0007669"/>
    <property type="project" value="InterPro"/>
</dbReference>
<feature type="transmembrane region" description="Helical" evidence="7">
    <location>
        <begin position="52"/>
        <end position="72"/>
    </location>
</feature>
<dbReference type="GO" id="GO:1902600">
    <property type="term" value="P:proton transmembrane transport"/>
    <property type="evidence" value="ECO:0007669"/>
    <property type="project" value="InterPro"/>
</dbReference>
<dbReference type="InterPro" id="IPR036291">
    <property type="entry name" value="NAD(P)-bd_dom_sf"/>
</dbReference>
<organism evidence="9 10">
    <name type="scientific">Nitratiruptor tergarcus DSM 16512</name>
    <dbReference type="NCBI Taxonomy" id="1069081"/>
    <lineage>
        <taxon>Bacteria</taxon>
        <taxon>Pseudomonadati</taxon>
        <taxon>Campylobacterota</taxon>
        <taxon>Epsilonproteobacteria</taxon>
        <taxon>Nautiliales</taxon>
        <taxon>Nitratiruptoraceae</taxon>
        <taxon>Nitratiruptor</taxon>
    </lineage>
</organism>
<dbReference type="PANTHER" id="PTHR42751">
    <property type="entry name" value="SODIUM/HYDROGEN EXCHANGER FAMILY/TRKA DOMAIN PROTEIN"/>
    <property type="match status" value="1"/>
</dbReference>
<feature type="domain" description="RCK N-terminal" evidence="8">
    <location>
        <begin position="397"/>
        <end position="515"/>
    </location>
</feature>
<feature type="transmembrane region" description="Helical" evidence="7">
    <location>
        <begin position="28"/>
        <end position="46"/>
    </location>
</feature>
<feature type="transmembrane region" description="Helical" evidence="7">
    <location>
        <begin position="177"/>
        <end position="195"/>
    </location>
</feature>
<feature type="transmembrane region" description="Helical" evidence="7">
    <location>
        <begin position="324"/>
        <end position="343"/>
    </location>
</feature>
<dbReference type="GO" id="GO:0016020">
    <property type="term" value="C:membrane"/>
    <property type="evidence" value="ECO:0007669"/>
    <property type="project" value="UniProtKB-SubCell"/>
</dbReference>
<proteinExistence type="inferred from homology"/>
<keyword evidence="6 7" id="KW-0472">Membrane</keyword>
<evidence type="ECO:0000256" key="3">
    <source>
        <dbReference type="ARBA" id="ARBA00022448"/>
    </source>
</evidence>
<evidence type="ECO:0000313" key="9">
    <source>
        <dbReference type="EMBL" id="SMC08325.1"/>
    </source>
</evidence>
<evidence type="ECO:0000313" key="10">
    <source>
        <dbReference type="Proteomes" id="UP000192602"/>
    </source>
</evidence>
<reference evidence="10" key="1">
    <citation type="submission" date="2017-04" db="EMBL/GenBank/DDBJ databases">
        <authorList>
            <person name="Varghese N."/>
            <person name="Submissions S."/>
        </authorList>
    </citation>
    <scope>NUCLEOTIDE SEQUENCE [LARGE SCALE GENOMIC DNA]</scope>
    <source>
        <strain evidence="10">DSM 16512</strain>
    </source>
</reference>
<dbReference type="OrthoDB" id="9781411at2"/>
<keyword evidence="3" id="KW-0813">Transport</keyword>
<dbReference type="GO" id="GO:0006813">
    <property type="term" value="P:potassium ion transport"/>
    <property type="evidence" value="ECO:0007669"/>
    <property type="project" value="InterPro"/>
</dbReference>
<gene>
    <name evidence="9" type="ORF">SAMN05660197_0073</name>
</gene>
<keyword evidence="10" id="KW-1185">Reference proteome</keyword>
<evidence type="ECO:0000256" key="5">
    <source>
        <dbReference type="ARBA" id="ARBA00022989"/>
    </source>
</evidence>
<dbReference type="PROSITE" id="PS51201">
    <property type="entry name" value="RCK_N"/>
    <property type="match status" value="1"/>
</dbReference>
<feature type="transmembrane region" description="Helical" evidence="7">
    <location>
        <begin position="355"/>
        <end position="374"/>
    </location>
</feature>
<dbReference type="SUPFAM" id="SSF51735">
    <property type="entry name" value="NAD(P)-binding Rossmann-fold domains"/>
    <property type="match status" value="1"/>
</dbReference>
<name>A0A1W1WQ31_9BACT</name>
<dbReference type="PANTHER" id="PTHR42751:SF3">
    <property type="entry name" value="SODIUM_GLUTAMATE SYMPORTER"/>
    <property type="match status" value="1"/>
</dbReference>
<dbReference type="RefSeq" id="WP_084274613.1">
    <property type="nucleotide sequence ID" value="NZ_AP026671.1"/>
</dbReference>